<comment type="caution">
    <text evidence="1">The sequence shown here is derived from an EMBL/GenBank/DDBJ whole genome shotgun (WGS) entry which is preliminary data.</text>
</comment>
<organism evidence="1 2">
    <name type="scientific">Castilleja foliolosa</name>
    <dbReference type="NCBI Taxonomy" id="1961234"/>
    <lineage>
        <taxon>Eukaryota</taxon>
        <taxon>Viridiplantae</taxon>
        <taxon>Streptophyta</taxon>
        <taxon>Embryophyta</taxon>
        <taxon>Tracheophyta</taxon>
        <taxon>Spermatophyta</taxon>
        <taxon>Magnoliopsida</taxon>
        <taxon>eudicotyledons</taxon>
        <taxon>Gunneridae</taxon>
        <taxon>Pentapetalae</taxon>
        <taxon>asterids</taxon>
        <taxon>lamiids</taxon>
        <taxon>Lamiales</taxon>
        <taxon>Orobanchaceae</taxon>
        <taxon>Pedicularideae</taxon>
        <taxon>Castillejinae</taxon>
        <taxon>Castilleja</taxon>
    </lineage>
</organism>
<accession>A0ABD3CIM1</accession>
<proteinExistence type="predicted"/>
<name>A0ABD3CIM1_9LAMI</name>
<keyword evidence="2" id="KW-1185">Reference proteome</keyword>
<reference evidence="2" key="1">
    <citation type="journal article" date="2024" name="IScience">
        <title>Strigolactones Initiate the Formation of Haustorium-like Structures in Castilleja.</title>
        <authorList>
            <person name="Buerger M."/>
            <person name="Peterson D."/>
            <person name="Chory J."/>
        </authorList>
    </citation>
    <scope>NUCLEOTIDE SEQUENCE [LARGE SCALE GENOMIC DNA]</scope>
</reference>
<sequence length="48" mass="5440">MNAIYKFGLYKTGAFAQKKNFATTQGYPTVEIEVEVRHLHTHLSTKGI</sequence>
<evidence type="ECO:0000313" key="1">
    <source>
        <dbReference type="EMBL" id="KAL3629775.1"/>
    </source>
</evidence>
<dbReference type="EMBL" id="JAVIJP010000034">
    <property type="protein sequence ID" value="KAL3629775.1"/>
    <property type="molecule type" value="Genomic_DNA"/>
</dbReference>
<protein>
    <submittedName>
        <fullName evidence="1">Uncharacterized protein</fullName>
    </submittedName>
</protein>
<gene>
    <name evidence="1" type="ORF">CASFOL_026997</name>
</gene>
<dbReference type="Proteomes" id="UP001632038">
    <property type="component" value="Unassembled WGS sequence"/>
</dbReference>
<dbReference type="AlphaFoldDB" id="A0ABD3CIM1"/>
<evidence type="ECO:0000313" key="2">
    <source>
        <dbReference type="Proteomes" id="UP001632038"/>
    </source>
</evidence>